<dbReference type="GO" id="GO:0019062">
    <property type="term" value="P:virion attachment to host cell"/>
    <property type="evidence" value="ECO:0007669"/>
    <property type="project" value="UniProtKB-KW"/>
</dbReference>
<keyword evidence="13" id="KW-0238">DNA-binding</keyword>
<organism evidence="16 17">
    <name type="scientific">Northern red-backed vole stool-associated circular virus 116</name>
    <dbReference type="NCBI Taxonomy" id="2714165"/>
    <lineage>
        <taxon>Viruses</taxon>
        <taxon>Monodnaviria</taxon>
        <taxon>Shotokuvirae</taxon>
        <taxon>Cressdnaviricota</taxon>
        <taxon>Arfiviricetes</taxon>
        <taxon>Cirlivirales</taxon>
        <taxon>Vilyaviridae</taxon>
        <taxon>Ringilvirus</taxon>
        <taxon>Ringilvirus thingol</taxon>
    </lineage>
</organism>
<comment type="similarity">
    <text evidence="3">Belongs to the circoviridae capsid protein family.</text>
</comment>
<dbReference type="Proteomes" id="UP000831884">
    <property type="component" value="Segment"/>
</dbReference>
<dbReference type="GO" id="GO:0075732">
    <property type="term" value="P:viral penetration into host nucleus"/>
    <property type="evidence" value="ECO:0007669"/>
    <property type="project" value="UniProtKB-KW"/>
</dbReference>
<reference evidence="16 17" key="1">
    <citation type="submission" date="2019-04" db="EMBL/GenBank/DDBJ databases">
        <title>The virome of wild rodents.</title>
        <authorList>
            <person name="Babkin I.V."/>
            <person name="Tikunov A."/>
            <person name="Tikunova N.V."/>
        </authorList>
    </citation>
    <scope>NUCLEOTIDE SEQUENCE [LARGE SCALE GENOMIC DNA]</scope>
    <source>
        <strain evidence="16">MR-116</strain>
    </source>
</reference>
<keyword evidence="5" id="KW-1163">Viral penetration into host nucleus</keyword>
<keyword evidence="7" id="KW-1048">Host nucleus</keyword>
<dbReference type="EMBL" id="MK738142">
    <property type="protein sequence ID" value="QIK03937.1"/>
    <property type="molecule type" value="Genomic_DNA"/>
</dbReference>
<evidence type="ECO:0000256" key="15">
    <source>
        <dbReference type="ARBA" id="ARBA00046863"/>
    </source>
</evidence>
<evidence type="ECO:0000256" key="5">
    <source>
        <dbReference type="ARBA" id="ARBA00022524"/>
    </source>
</evidence>
<dbReference type="GO" id="GO:0019069">
    <property type="term" value="P:viral capsid assembly"/>
    <property type="evidence" value="ECO:0007669"/>
    <property type="project" value="InterPro"/>
</dbReference>
<keyword evidence="17" id="KW-1185">Reference proteome</keyword>
<evidence type="ECO:0000256" key="12">
    <source>
        <dbReference type="ARBA" id="ARBA00022890"/>
    </source>
</evidence>
<evidence type="ECO:0000256" key="1">
    <source>
        <dbReference type="ARBA" id="ARBA00004147"/>
    </source>
</evidence>
<dbReference type="Pfam" id="PF02443">
    <property type="entry name" value="Circo_capsid"/>
    <property type="match status" value="1"/>
</dbReference>
<keyword evidence="14" id="KW-1160">Virus entry into host cell</keyword>
<comment type="subcellular location">
    <subcellularLocation>
        <location evidence="1">Host nucleus</location>
    </subcellularLocation>
    <subcellularLocation>
        <location evidence="2">Virion</location>
    </subcellularLocation>
</comment>
<evidence type="ECO:0000256" key="6">
    <source>
        <dbReference type="ARBA" id="ARBA00022561"/>
    </source>
</evidence>
<keyword evidence="6" id="KW-0167">Capsid protein</keyword>
<keyword evidence="10" id="KW-1161">Viral attachment to host cell</keyword>
<evidence type="ECO:0000313" key="17">
    <source>
        <dbReference type="Proteomes" id="UP000831884"/>
    </source>
</evidence>
<keyword evidence="8" id="KW-0945">Host-virus interaction</keyword>
<evidence type="ECO:0000256" key="2">
    <source>
        <dbReference type="ARBA" id="ARBA00004328"/>
    </source>
</evidence>
<keyword evidence="9" id="KW-1162">Viral penetration into host cytoplasm</keyword>
<evidence type="ECO:0000256" key="4">
    <source>
        <dbReference type="ARBA" id="ARBA00022431"/>
    </source>
</evidence>
<dbReference type="RefSeq" id="YP_010799935.1">
    <property type="nucleotide sequence ID" value="NC_076708.1"/>
</dbReference>
<evidence type="ECO:0000313" key="16">
    <source>
        <dbReference type="EMBL" id="QIK03937.1"/>
    </source>
</evidence>
<protein>
    <submittedName>
        <fullName evidence="16">Capsid protein</fullName>
    </submittedName>
</protein>
<accession>A0AAE6X3J1</accession>
<keyword evidence="12" id="KW-1164">Virus endocytosis by host</keyword>
<dbReference type="GO" id="GO:0043657">
    <property type="term" value="C:host cell"/>
    <property type="evidence" value="ECO:0007669"/>
    <property type="project" value="GOC"/>
</dbReference>
<evidence type="ECO:0000256" key="8">
    <source>
        <dbReference type="ARBA" id="ARBA00022581"/>
    </source>
</evidence>
<dbReference type="InterPro" id="IPR003383">
    <property type="entry name" value="Circovirus_capsid"/>
</dbReference>
<sequence>MAYGSRWGYRRQSGFRSRRRRSYRPYRYRRFRSSRLRFRRRRASGTRSAIVKLSFEGTFTPWDTTRAGYKPFSCAFGSINGFTDYADTYSQFRVAKIVLTINRTTVGTAEESLLHFLTVPSRTFAQTAGNFQSPVQVSQLVPPVSEAFLRQAKWQKEHRPSNIRPYIRVAFKPYTMSGTSGPIPDTGSGGLIPDYFRVWNYNKWTPMSWAVPNGGTALIANTMFGPYIVPNKNTNDARPDDLILNYTATVYCQFKGQR</sequence>
<name>A0AAE6X3J1_9VIRU</name>
<evidence type="ECO:0000256" key="9">
    <source>
        <dbReference type="ARBA" id="ARBA00022595"/>
    </source>
</evidence>
<evidence type="ECO:0000256" key="3">
    <source>
        <dbReference type="ARBA" id="ARBA00010301"/>
    </source>
</evidence>
<keyword evidence="11" id="KW-0946">Virion</keyword>
<evidence type="ECO:0000256" key="13">
    <source>
        <dbReference type="ARBA" id="ARBA00023125"/>
    </source>
</evidence>
<dbReference type="GO" id="GO:0039615">
    <property type="term" value="C:T=1 icosahedral viral capsid"/>
    <property type="evidence" value="ECO:0007669"/>
    <property type="project" value="UniProtKB-KW"/>
</dbReference>
<evidence type="ECO:0000256" key="7">
    <source>
        <dbReference type="ARBA" id="ARBA00022562"/>
    </source>
</evidence>
<dbReference type="KEGG" id="vg:80538383"/>
<keyword evidence="4" id="KW-1140">T=1 icosahedral capsid protein</keyword>
<comment type="subunit">
    <text evidence="15">Homomultimer. Assembles in the nucleus, presumably in an immature form, then migrates to the cytoplasm once assembled as mature virion. Interacts with Rep; this interaction relocates Rep into the nucleus.</text>
</comment>
<evidence type="ECO:0000256" key="11">
    <source>
        <dbReference type="ARBA" id="ARBA00022844"/>
    </source>
</evidence>
<dbReference type="GO" id="GO:0042025">
    <property type="term" value="C:host cell nucleus"/>
    <property type="evidence" value="ECO:0007669"/>
    <property type="project" value="UniProtKB-SubCell"/>
</dbReference>
<dbReference type="GeneID" id="80538383"/>
<evidence type="ECO:0000256" key="14">
    <source>
        <dbReference type="ARBA" id="ARBA00023296"/>
    </source>
</evidence>
<dbReference type="GO" id="GO:0003677">
    <property type="term" value="F:DNA binding"/>
    <property type="evidence" value="ECO:0007669"/>
    <property type="project" value="UniProtKB-KW"/>
</dbReference>
<dbReference type="GO" id="GO:0075509">
    <property type="term" value="P:endocytosis involved in viral entry into host cell"/>
    <property type="evidence" value="ECO:0007669"/>
    <property type="project" value="UniProtKB-KW"/>
</dbReference>
<proteinExistence type="inferred from homology"/>
<evidence type="ECO:0000256" key="10">
    <source>
        <dbReference type="ARBA" id="ARBA00022804"/>
    </source>
</evidence>